<protein>
    <submittedName>
        <fullName evidence="2">Uncharacterized protein</fullName>
    </submittedName>
</protein>
<keyword evidence="3" id="KW-1185">Reference proteome</keyword>
<name>A0AAD4CAE9_ASPNN</name>
<dbReference type="Proteomes" id="UP001194746">
    <property type="component" value="Unassembled WGS sequence"/>
</dbReference>
<evidence type="ECO:0000313" key="2">
    <source>
        <dbReference type="EMBL" id="KAF9882815.1"/>
    </source>
</evidence>
<accession>A0AAD4CAE9</accession>
<gene>
    <name evidence="2" type="ORF">FE257_005122</name>
</gene>
<comment type="caution">
    <text evidence="2">The sequence shown here is derived from an EMBL/GenBank/DDBJ whole genome shotgun (WGS) entry which is preliminary data.</text>
</comment>
<evidence type="ECO:0000256" key="1">
    <source>
        <dbReference type="SAM" id="MobiDB-lite"/>
    </source>
</evidence>
<dbReference type="EMBL" id="VCAU01000213">
    <property type="protein sequence ID" value="KAF9882815.1"/>
    <property type="molecule type" value="Genomic_DNA"/>
</dbReference>
<reference evidence="2" key="2">
    <citation type="submission" date="2020-02" db="EMBL/GenBank/DDBJ databases">
        <authorList>
            <person name="Gilchrist C.L.M."/>
            <person name="Chooi Y.-H."/>
        </authorList>
    </citation>
    <scope>NUCLEOTIDE SEQUENCE</scope>
    <source>
        <strain evidence="2">MST-FP2251</strain>
    </source>
</reference>
<dbReference type="AlphaFoldDB" id="A0AAD4CAE9"/>
<reference evidence="2" key="1">
    <citation type="journal article" date="2019" name="Beilstein J. Org. Chem.">
        <title>Nanangenines: drimane sesquiterpenoids as the dominant metabolite cohort of a novel Australian fungus, Aspergillus nanangensis.</title>
        <authorList>
            <person name="Lacey H.J."/>
            <person name="Gilchrist C.L.M."/>
            <person name="Crombie A."/>
            <person name="Kalaitzis J.A."/>
            <person name="Vuong D."/>
            <person name="Rutledge P.J."/>
            <person name="Turner P."/>
            <person name="Pitt J.I."/>
            <person name="Lacey E."/>
            <person name="Chooi Y.H."/>
            <person name="Piggott A.M."/>
        </authorList>
    </citation>
    <scope>NUCLEOTIDE SEQUENCE</scope>
    <source>
        <strain evidence="2">MST-FP2251</strain>
    </source>
</reference>
<feature type="compositionally biased region" description="Basic and acidic residues" evidence="1">
    <location>
        <begin position="23"/>
        <end position="32"/>
    </location>
</feature>
<organism evidence="2 3">
    <name type="scientific">Aspergillus nanangensis</name>
    <dbReference type="NCBI Taxonomy" id="2582783"/>
    <lineage>
        <taxon>Eukaryota</taxon>
        <taxon>Fungi</taxon>
        <taxon>Dikarya</taxon>
        <taxon>Ascomycota</taxon>
        <taxon>Pezizomycotina</taxon>
        <taxon>Eurotiomycetes</taxon>
        <taxon>Eurotiomycetidae</taxon>
        <taxon>Eurotiales</taxon>
        <taxon>Aspergillaceae</taxon>
        <taxon>Aspergillus</taxon>
        <taxon>Aspergillus subgen. Circumdati</taxon>
    </lineage>
</organism>
<evidence type="ECO:0000313" key="3">
    <source>
        <dbReference type="Proteomes" id="UP001194746"/>
    </source>
</evidence>
<sequence length="136" mass="15361">MSPFQRQHPDEIHTPVWDADTERPIVDGKYNDPETGTVREASGGQYSGPPAVDIVITNLHQESAGSIYRAQRAFPAEKLLCWIMRVVEKRNLKLDSLVATLYAIRVVLVHELDQDKFIEVSSVMTNGIWDEVKSVQ</sequence>
<feature type="region of interest" description="Disordered" evidence="1">
    <location>
        <begin position="23"/>
        <end position="49"/>
    </location>
</feature>
<proteinExistence type="predicted"/>